<organism evidence="12 13">
    <name type="scientific">Thermoproteota archaeon</name>
    <dbReference type="NCBI Taxonomy" id="2056631"/>
    <lineage>
        <taxon>Archaea</taxon>
        <taxon>Thermoproteota</taxon>
    </lineage>
</organism>
<accession>A0A497EU31</accession>
<evidence type="ECO:0000256" key="6">
    <source>
        <dbReference type="ARBA" id="ARBA00022475"/>
    </source>
</evidence>
<dbReference type="HAMAP" id="MF_00024">
    <property type="entry name" value="CobD_CbiB"/>
    <property type="match status" value="1"/>
</dbReference>
<dbReference type="Pfam" id="PF03186">
    <property type="entry name" value="CobD_Cbib"/>
    <property type="match status" value="1"/>
</dbReference>
<evidence type="ECO:0000256" key="8">
    <source>
        <dbReference type="ARBA" id="ARBA00022692"/>
    </source>
</evidence>
<feature type="non-terminal residue" evidence="12">
    <location>
        <position position="260"/>
    </location>
</feature>
<proteinExistence type="inferred from homology"/>
<reference evidence="12 13" key="1">
    <citation type="submission" date="2018-06" db="EMBL/GenBank/DDBJ databases">
        <title>Extensive metabolic versatility and redundancy in microbially diverse, dynamic hydrothermal sediments.</title>
        <authorList>
            <person name="Dombrowski N."/>
            <person name="Teske A."/>
            <person name="Baker B.J."/>
        </authorList>
    </citation>
    <scope>NUCLEOTIDE SEQUENCE [LARGE SCALE GENOMIC DNA]</scope>
    <source>
        <strain evidence="12">B30_G17</strain>
    </source>
</reference>
<evidence type="ECO:0000256" key="9">
    <source>
        <dbReference type="ARBA" id="ARBA00022989"/>
    </source>
</evidence>
<dbReference type="GO" id="GO:0048472">
    <property type="term" value="F:threonine-phosphate decarboxylase activity"/>
    <property type="evidence" value="ECO:0007669"/>
    <property type="project" value="InterPro"/>
</dbReference>
<comment type="subcellular location">
    <subcellularLocation>
        <location evidence="2">Cell membrane</location>
        <topology evidence="2">Multi-pass membrane protein</topology>
    </subcellularLocation>
</comment>
<evidence type="ECO:0000256" key="3">
    <source>
        <dbReference type="ARBA" id="ARBA00004953"/>
    </source>
</evidence>
<gene>
    <name evidence="12" type="ORF">DRJ21_01585</name>
</gene>
<comment type="function">
    <text evidence="1">Converts cobyric acid to cobinamide by the addition of aminopropanol on the F carboxylic group.</text>
</comment>
<evidence type="ECO:0000313" key="13">
    <source>
        <dbReference type="Proteomes" id="UP000281962"/>
    </source>
</evidence>
<evidence type="ECO:0000256" key="11">
    <source>
        <dbReference type="SAM" id="Phobius"/>
    </source>
</evidence>
<dbReference type="UniPathway" id="UPA00148"/>
<dbReference type="PANTHER" id="PTHR34308">
    <property type="entry name" value="COBALAMIN BIOSYNTHESIS PROTEIN CBIB"/>
    <property type="match status" value="1"/>
</dbReference>
<keyword evidence="9 11" id="KW-1133">Transmembrane helix</keyword>
<dbReference type="PANTHER" id="PTHR34308:SF1">
    <property type="entry name" value="COBALAMIN BIOSYNTHESIS PROTEIN CBIB"/>
    <property type="match status" value="1"/>
</dbReference>
<keyword evidence="8 11" id="KW-0812">Transmembrane</keyword>
<comment type="caution">
    <text evidence="12">The sequence shown here is derived from an EMBL/GenBank/DDBJ whole genome shotgun (WGS) entry which is preliminary data.</text>
</comment>
<comment type="similarity">
    <text evidence="4">Belongs to the CobD/CbiB family.</text>
</comment>
<keyword evidence="7" id="KW-0169">Cobalamin biosynthesis</keyword>
<evidence type="ECO:0000256" key="10">
    <source>
        <dbReference type="ARBA" id="ARBA00023136"/>
    </source>
</evidence>
<keyword evidence="6" id="KW-1003">Cell membrane</keyword>
<evidence type="ECO:0000256" key="4">
    <source>
        <dbReference type="ARBA" id="ARBA00006263"/>
    </source>
</evidence>
<feature type="transmembrane region" description="Helical" evidence="11">
    <location>
        <begin position="12"/>
        <end position="30"/>
    </location>
</feature>
<dbReference type="Proteomes" id="UP000281962">
    <property type="component" value="Unassembled WGS sequence"/>
</dbReference>
<comment type="pathway">
    <text evidence="3">Cofactor biosynthesis; adenosylcobalamin biosynthesis.</text>
</comment>
<keyword evidence="10 11" id="KW-0472">Membrane</keyword>
<protein>
    <recommendedName>
        <fullName evidence="5">Probable cobalamin biosynthesis protein CobD</fullName>
    </recommendedName>
</protein>
<dbReference type="GO" id="GO:0005886">
    <property type="term" value="C:plasma membrane"/>
    <property type="evidence" value="ECO:0007669"/>
    <property type="project" value="UniProtKB-SubCell"/>
</dbReference>
<sequence>MFTELNLIVERLVVLVLAIVLDLTLGEPPLKLHPTVWMGKVISLLEGRFKIGNPIIEKLYGILMALITITIFTALAYFALILIKYYLGYPLYIIVSAIILKTTFAIKCMEQHIHPIVESIRAEDIFQARKQVSLIVSRDTSKLTKHQVISAAIESIAENIVDGVTSPLFYYAFLGVPGAVAFRAINTLDSMVGYKDRRHINIGWFSAKLDTIANYIPARLTALVMVISAQFVKENSRRAWEIMLRDHDKPDSLNSGWPMA</sequence>
<evidence type="ECO:0000313" key="12">
    <source>
        <dbReference type="EMBL" id="RLE50629.1"/>
    </source>
</evidence>
<dbReference type="NCBIfam" id="TIGR00380">
    <property type="entry name" value="cobal_cbiB"/>
    <property type="match status" value="1"/>
</dbReference>
<dbReference type="NCBIfam" id="NF002281">
    <property type="entry name" value="PRK01209.2-5"/>
    <property type="match status" value="1"/>
</dbReference>
<dbReference type="GO" id="GO:0009236">
    <property type="term" value="P:cobalamin biosynthetic process"/>
    <property type="evidence" value="ECO:0007669"/>
    <property type="project" value="UniProtKB-UniPathway"/>
</dbReference>
<feature type="transmembrane region" description="Helical" evidence="11">
    <location>
        <begin position="59"/>
        <end position="83"/>
    </location>
</feature>
<evidence type="ECO:0000256" key="2">
    <source>
        <dbReference type="ARBA" id="ARBA00004651"/>
    </source>
</evidence>
<dbReference type="AlphaFoldDB" id="A0A497EU31"/>
<dbReference type="EMBL" id="QMQY01000054">
    <property type="protein sequence ID" value="RLE50629.1"/>
    <property type="molecule type" value="Genomic_DNA"/>
</dbReference>
<dbReference type="InterPro" id="IPR004485">
    <property type="entry name" value="Cobalamin_biosynth_CobD/CbiB"/>
</dbReference>
<evidence type="ECO:0000256" key="5">
    <source>
        <dbReference type="ARBA" id="ARBA00016185"/>
    </source>
</evidence>
<name>A0A497EU31_9CREN</name>
<evidence type="ECO:0000256" key="1">
    <source>
        <dbReference type="ARBA" id="ARBA00003384"/>
    </source>
</evidence>
<feature type="transmembrane region" description="Helical" evidence="11">
    <location>
        <begin position="89"/>
        <end position="106"/>
    </location>
</feature>
<evidence type="ECO:0000256" key="7">
    <source>
        <dbReference type="ARBA" id="ARBA00022573"/>
    </source>
</evidence>